<dbReference type="EMBL" id="JRFA01000002">
    <property type="protein sequence ID" value="KGN76297.1"/>
    <property type="molecule type" value="Genomic_DNA"/>
</dbReference>
<keyword evidence="5" id="KW-1185">Reference proteome</keyword>
<evidence type="ECO:0000256" key="2">
    <source>
        <dbReference type="ARBA" id="ARBA00023002"/>
    </source>
</evidence>
<dbReference type="EMBL" id="UGTF01000002">
    <property type="protein sequence ID" value="SUB88278.1"/>
    <property type="molecule type" value="Genomic_DNA"/>
</dbReference>
<name>A0A0A2G5R2_9PORP</name>
<dbReference type="eggNOG" id="COG0778">
    <property type="taxonomic scope" value="Bacteria"/>
</dbReference>
<organism evidence="3 5">
    <name type="scientific">Porphyromonas macacae</name>
    <dbReference type="NCBI Taxonomy" id="28115"/>
    <lineage>
        <taxon>Bacteria</taxon>
        <taxon>Pseudomonadati</taxon>
        <taxon>Bacteroidota</taxon>
        <taxon>Bacteroidia</taxon>
        <taxon>Bacteroidales</taxon>
        <taxon>Porphyromonadaceae</taxon>
        <taxon>Porphyromonas</taxon>
    </lineage>
</organism>
<proteinExistence type="inferred from homology"/>
<evidence type="ECO:0000313" key="3">
    <source>
        <dbReference type="EMBL" id="KGN76297.1"/>
    </source>
</evidence>
<evidence type="ECO:0000313" key="4">
    <source>
        <dbReference type="EMBL" id="SUB88278.1"/>
    </source>
</evidence>
<keyword evidence="2" id="KW-0560">Oxidoreductase</keyword>
<evidence type="ECO:0000256" key="1">
    <source>
        <dbReference type="ARBA" id="ARBA00007118"/>
    </source>
</evidence>
<dbReference type="STRING" id="28115.HQ47_00425"/>
<dbReference type="RefSeq" id="WP_025004454.1">
    <property type="nucleotide sequence ID" value="NZ_JBGYTE010000042.1"/>
</dbReference>
<reference evidence="4 6" key="2">
    <citation type="submission" date="2018-06" db="EMBL/GenBank/DDBJ databases">
        <authorList>
            <consortium name="Pathogen Informatics"/>
            <person name="Doyle S."/>
        </authorList>
    </citation>
    <scope>NUCLEOTIDE SEQUENCE [LARGE SCALE GENOMIC DNA]</scope>
    <source>
        <strain evidence="4 6">NCTC11632</strain>
    </source>
</reference>
<dbReference type="Gene3D" id="3.40.109.10">
    <property type="entry name" value="NADH Oxidase"/>
    <property type="match status" value="1"/>
</dbReference>
<dbReference type="InterPro" id="IPR000415">
    <property type="entry name" value="Nitroreductase-like"/>
</dbReference>
<protein>
    <submittedName>
        <fullName evidence="3 4">Nitroreductase</fullName>
    </submittedName>
</protein>
<dbReference type="SUPFAM" id="SSF55469">
    <property type="entry name" value="FMN-dependent nitroreductase-like"/>
    <property type="match status" value="1"/>
</dbReference>
<dbReference type="Gene3D" id="2.20.180.10">
    <property type="entry name" value="putative fmn-dependent nitroreductase like domains"/>
    <property type="match status" value="1"/>
</dbReference>
<dbReference type="Proteomes" id="UP000254156">
    <property type="component" value="Unassembled WGS sequence"/>
</dbReference>
<accession>A0A0A2G5R2</accession>
<comment type="similarity">
    <text evidence="1">Belongs to the nitroreductase family.</text>
</comment>
<dbReference type="Proteomes" id="UP000030103">
    <property type="component" value="Unassembled WGS sequence"/>
</dbReference>
<dbReference type="InterPro" id="IPR023312">
    <property type="entry name" value="Put_nitroreductase_C_bac"/>
</dbReference>
<dbReference type="CDD" id="cd02062">
    <property type="entry name" value="Nitro_FMN_reductase"/>
    <property type="match status" value="1"/>
</dbReference>
<dbReference type="AlphaFoldDB" id="A0A0A2G5R2"/>
<evidence type="ECO:0000313" key="5">
    <source>
        <dbReference type="Proteomes" id="UP000030103"/>
    </source>
</evidence>
<dbReference type="PANTHER" id="PTHR43673:SF10">
    <property type="entry name" value="NADH DEHYDROGENASE_NAD(P)H NITROREDUCTASE XCC3605-RELATED"/>
    <property type="match status" value="1"/>
</dbReference>
<dbReference type="OrthoDB" id="9804207at2"/>
<gene>
    <name evidence="3" type="ORF">HQ47_00425</name>
    <name evidence="4" type="ORF">NCTC11632_00341</name>
</gene>
<reference evidence="3 5" key="1">
    <citation type="submission" date="2014-09" db="EMBL/GenBank/DDBJ databases">
        <title>Draft Genome Sequence of Porphyromonas macacae COT-192_OH2859.</title>
        <authorList>
            <person name="Wallis C."/>
            <person name="Deusch O."/>
            <person name="O'Flynn C."/>
            <person name="Davis I."/>
            <person name="Horsfall A."/>
            <person name="Kirkwood N."/>
            <person name="Harris S."/>
            <person name="Eisen J.A."/>
            <person name="Coil D.A."/>
            <person name="Darling A.E."/>
            <person name="Jospin G."/>
            <person name="Alexiev A."/>
        </authorList>
    </citation>
    <scope>NUCLEOTIDE SEQUENCE [LARGE SCALE GENOMIC DNA]</scope>
    <source>
        <strain evidence="5">COT-192 OH2859</strain>
        <strain evidence="3">COT-192_OH2859</strain>
    </source>
</reference>
<sequence length="196" mass="22535">MLKTLLKKNRTYRRFDENERIDRLQIERWLEVVRYTASMRNVQPLKYIIITDPEECNWITAQVTWAGYLGDWDGPAEGERPAAYLVQVLDTNIAASGRFDEGLQLEAITLMAVEEGYGACILRSFSSAEFVRRYGLPENLHPSCLIALGRPVEEVVIEDAANEDDIKYWHDEKGIHHVPKRPLDSLIIEPNQSSIF</sequence>
<dbReference type="GO" id="GO:0016491">
    <property type="term" value="F:oxidoreductase activity"/>
    <property type="evidence" value="ECO:0007669"/>
    <property type="project" value="UniProtKB-KW"/>
</dbReference>
<evidence type="ECO:0000313" key="6">
    <source>
        <dbReference type="Proteomes" id="UP000254156"/>
    </source>
</evidence>
<dbReference type="PANTHER" id="PTHR43673">
    <property type="entry name" value="NAD(P)H NITROREDUCTASE YDGI-RELATED"/>
    <property type="match status" value="1"/>
</dbReference>